<evidence type="ECO:0000313" key="2">
    <source>
        <dbReference type="EMBL" id="SHJ49971.1"/>
    </source>
</evidence>
<dbReference type="SUPFAM" id="SSF47240">
    <property type="entry name" value="Ferritin-like"/>
    <property type="match status" value="1"/>
</dbReference>
<dbReference type="InterPro" id="IPR012347">
    <property type="entry name" value="Ferritin-like"/>
</dbReference>
<dbReference type="RefSeq" id="WP_019999835.1">
    <property type="nucleotide sequence ID" value="NZ_CP192219.1"/>
</dbReference>
<dbReference type="Pfam" id="PF00581">
    <property type="entry name" value="Rhodanese"/>
    <property type="match status" value="1"/>
</dbReference>
<dbReference type="GO" id="GO:0046872">
    <property type="term" value="F:metal ion binding"/>
    <property type="evidence" value="ECO:0007669"/>
    <property type="project" value="InterPro"/>
</dbReference>
<feature type="domain" description="Rhodanese" evidence="1">
    <location>
        <begin position="24"/>
        <end position="109"/>
    </location>
</feature>
<dbReference type="PROSITE" id="PS00380">
    <property type="entry name" value="RHODANESE_1"/>
    <property type="match status" value="1"/>
</dbReference>
<comment type="caution">
    <text evidence="2">The sequence shown here is derived from an EMBL/GenBank/DDBJ whole genome shotgun (WGS) entry which is preliminary data.</text>
</comment>
<dbReference type="Gene3D" id="1.20.1260.10">
    <property type="match status" value="1"/>
</dbReference>
<dbReference type="InterPro" id="IPR001307">
    <property type="entry name" value="Thiosulphate_STrfase_CS"/>
</dbReference>
<keyword evidence="2" id="KW-0808">Transferase</keyword>
<dbReference type="PROSITE" id="PS50206">
    <property type="entry name" value="RHODANESE_3"/>
    <property type="match status" value="1"/>
</dbReference>
<evidence type="ECO:0000259" key="1">
    <source>
        <dbReference type="PROSITE" id="PS50206"/>
    </source>
</evidence>
<sequence>MHWKQFLTPVQSVAPQKALAMLNSDSSIQLIDVRQPVEYSDGHIPGAKLIPLGNLLDQLCELDKEKPVLVYCAIGGRSRVAAQLLSGQKFQNVYNITGGLKSWKGWESTGQYDQGLQLFTGLESLEEILLVAYTMELALNEFYTEMANHVTNKQAASLFLSLANIEKEHETNIASQYAEFTGKVFPKNLNASETLEGGLTTAEYMSRLGADMETPHDILIFAMSIECQAMDLYLRASDKAPNAAIKKELLLLSSEEKSHLNRLADVMDSIYVSKE</sequence>
<dbReference type="PANTHER" id="PTHR43031:SF1">
    <property type="entry name" value="PYRIDINE NUCLEOTIDE-DISULPHIDE OXIDOREDUCTASE"/>
    <property type="match status" value="1"/>
</dbReference>
<dbReference type="CDD" id="cd00158">
    <property type="entry name" value="RHOD"/>
    <property type="match status" value="1"/>
</dbReference>
<dbReference type="GO" id="GO:0004792">
    <property type="term" value="F:thiosulfate-cyanide sulfurtransferase activity"/>
    <property type="evidence" value="ECO:0007669"/>
    <property type="project" value="InterPro"/>
</dbReference>
<accession>A0A8G2F8P3</accession>
<dbReference type="EMBL" id="FQZR01000006">
    <property type="protein sequence ID" value="SHJ49971.1"/>
    <property type="molecule type" value="Genomic_DNA"/>
</dbReference>
<dbReference type="Proteomes" id="UP000184001">
    <property type="component" value="Unassembled WGS sequence"/>
</dbReference>
<protein>
    <submittedName>
        <fullName evidence="2">Rhodanese-related sulfurtransferase</fullName>
    </submittedName>
</protein>
<dbReference type="InterPro" id="IPR050229">
    <property type="entry name" value="GlpE_sulfurtransferase"/>
</dbReference>
<dbReference type="PANTHER" id="PTHR43031">
    <property type="entry name" value="FAD-DEPENDENT OXIDOREDUCTASE"/>
    <property type="match status" value="1"/>
</dbReference>
<dbReference type="InterPro" id="IPR001763">
    <property type="entry name" value="Rhodanese-like_dom"/>
</dbReference>
<dbReference type="SUPFAM" id="SSF52821">
    <property type="entry name" value="Rhodanese/Cell cycle control phosphatase"/>
    <property type="match status" value="1"/>
</dbReference>
<reference evidence="2 3" key="1">
    <citation type="submission" date="2016-11" db="EMBL/GenBank/DDBJ databases">
        <authorList>
            <person name="Varghese N."/>
            <person name="Submissions S."/>
        </authorList>
    </citation>
    <scope>NUCLEOTIDE SEQUENCE [LARGE SCALE GENOMIC DNA]</scope>
    <source>
        <strain evidence="2 3">DSM 17919</strain>
    </source>
</reference>
<dbReference type="Pfam" id="PF02915">
    <property type="entry name" value="Rubrerythrin"/>
    <property type="match status" value="2"/>
</dbReference>
<dbReference type="CDD" id="cd01045">
    <property type="entry name" value="Ferritin_like_AB"/>
    <property type="match status" value="1"/>
</dbReference>
<evidence type="ECO:0000313" key="3">
    <source>
        <dbReference type="Proteomes" id="UP000184001"/>
    </source>
</evidence>
<organism evidence="2 3">
    <name type="scientific">Halodesulfovibrio aestuarii</name>
    <dbReference type="NCBI Taxonomy" id="126333"/>
    <lineage>
        <taxon>Bacteria</taxon>
        <taxon>Pseudomonadati</taxon>
        <taxon>Thermodesulfobacteriota</taxon>
        <taxon>Desulfovibrionia</taxon>
        <taxon>Desulfovibrionales</taxon>
        <taxon>Desulfovibrionaceae</taxon>
        <taxon>Halodesulfovibrio</taxon>
    </lineage>
</organism>
<gene>
    <name evidence="2" type="ORF">SAMN05660830_02603</name>
</gene>
<dbReference type="InterPro" id="IPR036873">
    <property type="entry name" value="Rhodanese-like_dom_sf"/>
</dbReference>
<proteinExistence type="predicted"/>
<dbReference type="AlphaFoldDB" id="A0A8G2F8P3"/>
<dbReference type="InterPro" id="IPR003251">
    <property type="entry name" value="Rr_diiron-bd_dom"/>
</dbReference>
<dbReference type="Gene3D" id="3.40.250.10">
    <property type="entry name" value="Rhodanese-like domain"/>
    <property type="match status" value="1"/>
</dbReference>
<dbReference type="SMART" id="SM00450">
    <property type="entry name" value="RHOD"/>
    <property type="match status" value="1"/>
</dbReference>
<dbReference type="InterPro" id="IPR009078">
    <property type="entry name" value="Ferritin-like_SF"/>
</dbReference>
<dbReference type="GO" id="GO:0016491">
    <property type="term" value="F:oxidoreductase activity"/>
    <property type="evidence" value="ECO:0007669"/>
    <property type="project" value="InterPro"/>
</dbReference>
<name>A0A8G2F8P3_9BACT</name>